<evidence type="ECO:0000313" key="9">
    <source>
        <dbReference type="Proteomes" id="UP000216752"/>
    </source>
</evidence>
<organism evidence="8 9">
    <name type="scientific">Sporomusa silvacetica DSM 10669</name>
    <dbReference type="NCBI Taxonomy" id="1123289"/>
    <lineage>
        <taxon>Bacteria</taxon>
        <taxon>Bacillati</taxon>
        <taxon>Bacillota</taxon>
        <taxon>Negativicutes</taxon>
        <taxon>Selenomonadales</taxon>
        <taxon>Sporomusaceae</taxon>
        <taxon>Sporomusa</taxon>
    </lineage>
</organism>
<evidence type="ECO:0000256" key="1">
    <source>
        <dbReference type="ARBA" id="ARBA00004651"/>
    </source>
</evidence>
<feature type="transmembrane region" description="Helical" evidence="6">
    <location>
        <begin position="9"/>
        <end position="27"/>
    </location>
</feature>
<feature type="domain" description="Major facilitator superfamily (MFS) profile" evidence="7">
    <location>
        <begin position="12"/>
        <end position="391"/>
    </location>
</feature>
<dbReference type="InterPro" id="IPR036259">
    <property type="entry name" value="MFS_trans_sf"/>
</dbReference>
<feature type="transmembrane region" description="Helical" evidence="6">
    <location>
        <begin position="167"/>
        <end position="186"/>
    </location>
</feature>
<dbReference type="Pfam" id="PF07690">
    <property type="entry name" value="MFS_1"/>
    <property type="match status" value="2"/>
</dbReference>
<name>A0ABZ3IVE3_9FIRM</name>
<feature type="transmembrane region" description="Helical" evidence="6">
    <location>
        <begin position="369"/>
        <end position="387"/>
    </location>
</feature>
<evidence type="ECO:0000313" key="8">
    <source>
        <dbReference type="EMBL" id="XFO69632.1"/>
    </source>
</evidence>
<keyword evidence="5 6" id="KW-0472">Membrane</keyword>
<evidence type="ECO:0000256" key="2">
    <source>
        <dbReference type="ARBA" id="ARBA00022448"/>
    </source>
</evidence>
<feature type="transmembrane region" description="Helical" evidence="6">
    <location>
        <begin position="136"/>
        <end position="155"/>
    </location>
</feature>
<dbReference type="InterPro" id="IPR020846">
    <property type="entry name" value="MFS_dom"/>
</dbReference>
<evidence type="ECO:0000256" key="3">
    <source>
        <dbReference type="ARBA" id="ARBA00022692"/>
    </source>
</evidence>
<dbReference type="Proteomes" id="UP000216752">
    <property type="component" value="Chromosome"/>
</dbReference>
<dbReference type="RefSeq" id="WP_094606643.1">
    <property type="nucleotide sequence ID" value="NZ_CP155573.1"/>
</dbReference>
<keyword evidence="4 6" id="KW-1133">Transmembrane helix</keyword>
<feature type="transmembrane region" description="Helical" evidence="6">
    <location>
        <begin position="77"/>
        <end position="96"/>
    </location>
</feature>
<evidence type="ECO:0000256" key="4">
    <source>
        <dbReference type="ARBA" id="ARBA00022989"/>
    </source>
</evidence>
<feature type="transmembrane region" description="Helical" evidence="6">
    <location>
        <begin position="102"/>
        <end position="124"/>
    </location>
</feature>
<dbReference type="PANTHER" id="PTHR43129:SF1">
    <property type="entry name" value="FOSMIDOMYCIN RESISTANCE PROTEIN"/>
    <property type="match status" value="1"/>
</dbReference>
<keyword evidence="9" id="KW-1185">Reference proteome</keyword>
<dbReference type="EMBL" id="CP155573">
    <property type="protein sequence ID" value="XFO69632.1"/>
    <property type="molecule type" value="Genomic_DNA"/>
</dbReference>
<dbReference type="SUPFAM" id="SSF103473">
    <property type="entry name" value="MFS general substrate transporter"/>
    <property type="match status" value="1"/>
</dbReference>
<keyword evidence="3 6" id="KW-0812">Transmembrane</keyword>
<dbReference type="PANTHER" id="PTHR43129">
    <property type="entry name" value="FOSMIDOMYCIN RESISTANCE PROTEIN"/>
    <property type="match status" value="1"/>
</dbReference>
<feature type="transmembrane region" description="Helical" evidence="6">
    <location>
        <begin position="47"/>
        <end position="70"/>
    </location>
</feature>
<feature type="transmembrane region" description="Helical" evidence="6">
    <location>
        <begin position="338"/>
        <end position="357"/>
    </location>
</feature>
<comment type="subcellular location">
    <subcellularLocation>
        <location evidence="1">Cell membrane</location>
        <topology evidence="1">Multi-pass membrane protein</topology>
    </subcellularLocation>
</comment>
<evidence type="ECO:0000259" key="7">
    <source>
        <dbReference type="PROSITE" id="PS50850"/>
    </source>
</evidence>
<evidence type="ECO:0000256" key="5">
    <source>
        <dbReference type="ARBA" id="ARBA00023136"/>
    </source>
</evidence>
<evidence type="ECO:0000256" key="6">
    <source>
        <dbReference type="SAM" id="Phobius"/>
    </source>
</evidence>
<reference evidence="8" key="1">
    <citation type="submission" date="2024-05" db="EMBL/GenBank/DDBJ databases">
        <title>Isolation and characterization of Sporomusa carbonis sp. nov., a carboxydotrophic hydrogenogen in the genus of Sporomusa isolated from a charcoal burning pile.</title>
        <authorList>
            <person name="Boeer T."/>
            <person name="Rosenbaum F."/>
            <person name="Eysell L."/>
            <person name="Mueller V."/>
            <person name="Daniel R."/>
            <person name="Poehlein A."/>
        </authorList>
    </citation>
    <scope>NUCLEOTIDE SEQUENCE [LARGE SCALE GENOMIC DNA]</scope>
    <source>
        <strain evidence="8">DSM 10669</strain>
    </source>
</reference>
<sequence length="408" mass="42296">MGSKFRSSIVFNVSLLGAGHFFSDFYANFLPALLPLVMTKLEMSLTLSGMLVMAYSVISSMLQPLAGYLIDKYGYAWLILVTTPVSAVFICLAGLANSKFALFLLVGLAGLGASIFHPLAASLMGKVVTAETKGTAMSVFIFGGNAGFALAPAIILYCLNAGGTASLIWLIIPGLIVTGASYLAGLHKVDISPAGKHSQAEVGQQGECWYKSRGLILLNCVNALRSWMQVALPTFLPVALAGAGQPPAVVASMLTIFLMSGAGGALIGGWVGDKVGRKNAVIGSLVLSLPVTYLFLVNMSPSLVSYLLLAVSGVLIQSTVPTSVVWAQEIIPDNAAMASGMMLGLSFGLGGVGAAITGALGDHIGLERALLWSLLSIVIAIALAFAIPQPGQKSANLTEVTMKVSKLN</sequence>
<dbReference type="Gene3D" id="1.20.1250.20">
    <property type="entry name" value="MFS general substrate transporter like domains"/>
    <property type="match status" value="2"/>
</dbReference>
<feature type="transmembrane region" description="Helical" evidence="6">
    <location>
        <begin position="248"/>
        <end position="272"/>
    </location>
</feature>
<proteinExistence type="predicted"/>
<feature type="transmembrane region" description="Helical" evidence="6">
    <location>
        <begin position="279"/>
        <end position="297"/>
    </location>
</feature>
<dbReference type="InterPro" id="IPR011701">
    <property type="entry name" value="MFS"/>
</dbReference>
<dbReference type="PROSITE" id="PS50850">
    <property type="entry name" value="MFS"/>
    <property type="match status" value="1"/>
</dbReference>
<keyword evidence="2" id="KW-0813">Transport</keyword>
<dbReference type="CDD" id="cd17478">
    <property type="entry name" value="MFS_FsR"/>
    <property type="match status" value="1"/>
</dbReference>
<protein>
    <submittedName>
        <fullName evidence="8">Fosmidomycin resistance protein</fullName>
    </submittedName>
</protein>
<feature type="transmembrane region" description="Helical" evidence="6">
    <location>
        <begin position="303"/>
        <end position="326"/>
    </location>
</feature>
<accession>A0ABZ3IVE3</accession>
<gene>
    <name evidence="8" type="primary">fsr_2</name>
    <name evidence="8" type="ORF">SPSIL_058710</name>
</gene>